<dbReference type="Pfam" id="PF06429">
    <property type="entry name" value="Flg_bbr_C"/>
    <property type="match status" value="1"/>
</dbReference>
<dbReference type="Pfam" id="PF22692">
    <property type="entry name" value="LlgE_F_G_D1"/>
    <property type="match status" value="1"/>
</dbReference>
<evidence type="ECO:0000313" key="7">
    <source>
        <dbReference type="Proteomes" id="UP000182584"/>
    </source>
</evidence>
<dbReference type="InterPro" id="IPR020013">
    <property type="entry name" value="Flagellar_FlgE/F/G"/>
</dbReference>
<dbReference type="EMBL" id="FOGJ01000005">
    <property type="protein sequence ID" value="SER39875.1"/>
    <property type="molecule type" value="Genomic_DNA"/>
</dbReference>
<dbReference type="eggNOG" id="COG4786">
    <property type="taxonomic scope" value="Bacteria"/>
</dbReference>
<name>A0A1H9NW29_BUTFI</name>
<organism evidence="6 7">
    <name type="scientific">Butyrivibrio fibrisolvens</name>
    <dbReference type="NCBI Taxonomy" id="831"/>
    <lineage>
        <taxon>Bacteria</taxon>
        <taxon>Bacillati</taxon>
        <taxon>Bacillota</taxon>
        <taxon>Clostridia</taxon>
        <taxon>Lachnospirales</taxon>
        <taxon>Lachnospiraceae</taxon>
        <taxon>Butyrivibrio</taxon>
    </lineage>
</organism>
<evidence type="ECO:0000313" key="6">
    <source>
        <dbReference type="EMBL" id="SER39875.1"/>
    </source>
</evidence>
<evidence type="ECO:0000259" key="5">
    <source>
        <dbReference type="Pfam" id="PF22692"/>
    </source>
</evidence>
<keyword evidence="2" id="KW-0975">Bacterial flagellum</keyword>
<sequence length="274" mass="29241">MVRSLWSAATGMNAQQTNVDTIANNLANVNTTGFKAQQAEFKSLLYQDLNSVTTTANGDPKPTTSQVGLGVRTAALTQLFSQGSLLDNPSTSAFAISGDGFFSYNDADGNAVYTRNGDFIWAIGNAEGTELVLTTSDGNPILSSEGEEIRLEGGIISNRISVGADGTIYYPDEEGVPQEVGFRIGLWQFQNPGGLERVGSTTWKVSAASGPAINEAEDDNVQSSIIRQGYLEGSNVNVATEMVNLIVAQRAYEMNSTAITTTDQMMQTANRLKQ</sequence>
<dbReference type="InterPro" id="IPR001444">
    <property type="entry name" value="Flag_bb_rod_N"/>
</dbReference>
<dbReference type="InterPro" id="IPR037925">
    <property type="entry name" value="FlgE/F/G-like"/>
</dbReference>
<comment type="similarity">
    <text evidence="1 2">Belongs to the flagella basal body rod proteins family.</text>
</comment>
<evidence type="ECO:0000259" key="3">
    <source>
        <dbReference type="Pfam" id="PF00460"/>
    </source>
</evidence>
<feature type="domain" description="Flagellar basal body rod protein N-terminal" evidence="3">
    <location>
        <begin position="7"/>
        <end position="35"/>
    </location>
</feature>
<accession>A0A1H9NW29</accession>
<keyword evidence="6" id="KW-0969">Cilium</keyword>
<gene>
    <name evidence="6" type="ORF">SAMN04487884_10536</name>
</gene>
<dbReference type="AlphaFoldDB" id="A0A1H9NW29"/>
<dbReference type="PANTHER" id="PTHR30435:SF19">
    <property type="entry name" value="FLAGELLAR BASAL-BODY ROD PROTEIN FLGG"/>
    <property type="match status" value="1"/>
</dbReference>
<dbReference type="OrthoDB" id="9804559at2"/>
<keyword evidence="6" id="KW-0966">Cell projection</keyword>
<dbReference type="PANTHER" id="PTHR30435">
    <property type="entry name" value="FLAGELLAR PROTEIN"/>
    <property type="match status" value="1"/>
</dbReference>
<dbReference type="GO" id="GO:0071978">
    <property type="term" value="P:bacterial-type flagellum-dependent swarming motility"/>
    <property type="evidence" value="ECO:0007669"/>
    <property type="project" value="TreeGrafter"/>
</dbReference>
<dbReference type="InterPro" id="IPR010930">
    <property type="entry name" value="Flg_bb/hook_C_dom"/>
</dbReference>
<dbReference type="RefSeq" id="WP_074754816.1">
    <property type="nucleotide sequence ID" value="NZ_FOGJ01000005.1"/>
</dbReference>
<evidence type="ECO:0000256" key="1">
    <source>
        <dbReference type="ARBA" id="ARBA00009677"/>
    </source>
</evidence>
<comment type="subcellular location">
    <subcellularLocation>
        <location evidence="2">Bacterial flagellum basal body</location>
    </subcellularLocation>
</comment>
<dbReference type="GO" id="GO:0009425">
    <property type="term" value="C:bacterial-type flagellum basal body"/>
    <property type="evidence" value="ECO:0007669"/>
    <property type="project" value="UniProtKB-SubCell"/>
</dbReference>
<dbReference type="NCBIfam" id="TIGR03506">
    <property type="entry name" value="FlgEFG_subfam"/>
    <property type="match status" value="2"/>
</dbReference>
<reference evidence="6 7" key="1">
    <citation type="submission" date="2016-10" db="EMBL/GenBank/DDBJ databases">
        <authorList>
            <person name="de Groot N.N."/>
        </authorList>
    </citation>
    <scope>NUCLEOTIDE SEQUENCE [LARGE SCALE GENOMIC DNA]</scope>
    <source>
        <strain evidence="6 7">AR40</strain>
    </source>
</reference>
<feature type="domain" description="Flagellar basal-body/hook protein C-terminal" evidence="4">
    <location>
        <begin position="227"/>
        <end position="272"/>
    </location>
</feature>
<dbReference type="Proteomes" id="UP000182584">
    <property type="component" value="Unassembled WGS sequence"/>
</dbReference>
<dbReference type="Pfam" id="PF00460">
    <property type="entry name" value="Flg_bb_rod"/>
    <property type="match status" value="1"/>
</dbReference>
<dbReference type="SUPFAM" id="SSF117143">
    <property type="entry name" value="Flagellar hook protein flgE"/>
    <property type="match status" value="1"/>
</dbReference>
<dbReference type="PROSITE" id="PS00588">
    <property type="entry name" value="FLAGELLA_BB_ROD"/>
    <property type="match status" value="1"/>
</dbReference>
<evidence type="ECO:0000259" key="4">
    <source>
        <dbReference type="Pfam" id="PF06429"/>
    </source>
</evidence>
<proteinExistence type="inferred from homology"/>
<feature type="domain" description="Flagellar hook protein FlgE/F/G-like D1" evidence="5">
    <location>
        <begin position="95"/>
        <end position="169"/>
    </location>
</feature>
<evidence type="ECO:0000256" key="2">
    <source>
        <dbReference type="RuleBase" id="RU362116"/>
    </source>
</evidence>
<dbReference type="InterPro" id="IPR053967">
    <property type="entry name" value="LlgE_F_G-like_D1"/>
</dbReference>
<keyword evidence="6" id="KW-0282">Flagellum</keyword>
<dbReference type="InterPro" id="IPR019776">
    <property type="entry name" value="Flagellar_basal_body_rod_CS"/>
</dbReference>
<protein>
    <submittedName>
        <fullName evidence="6">Flagellar basal-body rod protein FlgG</fullName>
    </submittedName>
</protein>